<feature type="compositionally biased region" description="Polar residues" evidence="5">
    <location>
        <begin position="10"/>
        <end position="20"/>
    </location>
</feature>
<dbReference type="EMBL" id="JBFTWV010000042">
    <property type="protein sequence ID" value="KAL2794662.1"/>
    <property type="molecule type" value="Genomic_DNA"/>
</dbReference>
<evidence type="ECO:0000256" key="4">
    <source>
        <dbReference type="ARBA" id="ARBA00023136"/>
    </source>
</evidence>
<dbReference type="PANTHER" id="PTHR43341">
    <property type="entry name" value="AMINO ACID PERMEASE"/>
    <property type="match status" value="1"/>
</dbReference>
<comment type="caution">
    <text evidence="8">The sequence shown here is derived from an EMBL/GenBank/DDBJ whole genome shotgun (WGS) entry which is preliminary data.</text>
</comment>
<dbReference type="InterPro" id="IPR004841">
    <property type="entry name" value="AA-permease/SLC12A_dom"/>
</dbReference>
<evidence type="ECO:0000259" key="7">
    <source>
        <dbReference type="Pfam" id="PF00324"/>
    </source>
</evidence>
<feature type="transmembrane region" description="Helical" evidence="6">
    <location>
        <begin position="484"/>
        <end position="503"/>
    </location>
</feature>
<accession>A0ABR4G6L9</accession>
<feature type="transmembrane region" description="Helical" evidence="6">
    <location>
        <begin position="408"/>
        <end position="429"/>
    </location>
</feature>
<dbReference type="Gene3D" id="1.20.1740.10">
    <property type="entry name" value="Amino acid/polyamine transporter I"/>
    <property type="match status" value="1"/>
</dbReference>
<keyword evidence="9" id="KW-1185">Reference proteome</keyword>
<evidence type="ECO:0000256" key="2">
    <source>
        <dbReference type="ARBA" id="ARBA00022692"/>
    </source>
</evidence>
<evidence type="ECO:0000313" key="9">
    <source>
        <dbReference type="Proteomes" id="UP001610563"/>
    </source>
</evidence>
<keyword evidence="3 6" id="KW-1133">Transmembrane helix</keyword>
<feature type="domain" description="Amino acid permease/ SLC12A" evidence="7">
    <location>
        <begin position="44"/>
        <end position="510"/>
    </location>
</feature>
<protein>
    <submittedName>
        <fullName evidence="8">Amino acid permease/ SLC12A domain-containing protein</fullName>
    </submittedName>
</protein>
<feature type="transmembrane region" description="Helical" evidence="6">
    <location>
        <begin position="450"/>
        <end position="472"/>
    </location>
</feature>
<dbReference type="Proteomes" id="UP001610563">
    <property type="component" value="Unassembled WGS sequence"/>
</dbReference>
<feature type="transmembrane region" description="Helical" evidence="6">
    <location>
        <begin position="73"/>
        <end position="106"/>
    </location>
</feature>
<dbReference type="PIRSF" id="PIRSF006060">
    <property type="entry name" value="AA_transporter"/>
    <property type="match status" value="1"/>
</dbReference>
<feature type="transmembrane region" description="Helical" evidence="6">
    <location>
        <begin position="126"/>
        <end position="147"/>
    </location>
</feature>
<feature type="transmembrane region" description="Helical" evidence="6">
    <location>
        <begin position="187"/>
        <end position="204"/>
    </location>
</feature>
<evidence type="ECO:0000313" key="8">
    <source>
        <dbReference type="EMBL" id="KAL2794662.1"/>
    </source>
</evidence>
<evidence type="ECO:0000256" key="5">
    <source>
        <dbReference type="SAM" id="MobiDB-lite"/>
    </source>
</evidence>
<feature type="transmembrane region" description="Helical" evidence="6">
    <location>
        <begin position="236"/>
        <end position="254"/>
    </location>
</feature>
<evidence type="ECO:0000256" key="3">
    <source>
        <dbReference type="ARBA" id="ARBA00022989"/>
    </source>
</evidence>
<dbReference type="Pfam" id="PF00324">
    <property type="entry name" value="AA_permease"/>
    <property type="match status" value="1"/>
</dbReference>
<organism evidence="8 9">
    <name type="scientific">Aspergillus keveii</name>
    <dbReference type="NCBI Taxonomy" id="714993"/>
    <lineage>
        <taxon>Eukaryota</taxon>
        <taxon>Fungi</taxon>
        <taxon>Dikarya</taxon>
        <taxon>Ascomycota</taxon>
        <taxon>Pezizomycotina</taxon>
        <taxon>Eurotiomycetes</taxon>
        <taxon>Eurotiomycetidae</taxon>
        <taxon>Eurotiales</taxon>
        <taxon>Aspergillaceae</taxon>
        <taxon>Aspergillus</taxon>
        <taxon>Aspergillus subgen. Nidulantes</taxon>
    </lineage>
</organism>
<comment type="subcellular location">
    <subcellularLocation>
        <location evidence="1">Membrane</location>
        <topology evidence="1">Multi-pass membrane protein</topology>
    </subcellularLocation>
</comment>
<reference evidence="8 9" key="1">
    <citation type="submission" date="2024-07" db="EMBL/GenBank/DDBJ databases">
        <title>Section-level genome sequencing and comparative genomics of Aspergillus sections Usti and Cavernicolus.</title>
        <authorList>
            <consortium name="Lawrence Berkeley National Laboratory"/>
            <person name="Nybo J.L."/>
            <person name="Vesth T.C."/>
            <person name="Theobald S."/>
            <person name="Frisvad J.C."/>
            <person name="Larsen T.O."/>
            <person name="Kjaerboelling I."/>
            <person name="Rothschild-Mancinelli K."/>
            <person name="Lyhne E.K."/>
            <person name="Kogle M.E."/>
            <person name="Barry K."/>
            <person name="Clum A."/>
            <person name="Na H."/>
            <person name="Ledsgaard L."/>
            <person name="Lin J."/>
            <person name="Lipzen A."/>
            <person name="Kuo A."/>
            <person name="Riley R."/>
            <person name="Mondo S."/>
            <person name="Labutti K."/>
            <person name="Haridas S."/>
            <person name="Pangalinan J."/>
            <person name="Salamov A.A."/>
            <person name="Simmons B.A."/>
            <person name="Magnuson J.K."/>
            <person name="Chen J."/>
            <person name="Drula E."/>
            <person name="Henrissat B."/>
            <person name="Wiebenga A."/>
            <person name="Lubbers R.J."/>
            <person name="Gomes A.C."/>
            <person name="Makela M.R."/>
            <person name="Stajich J."/>
            <person name="Grigoriev I.V."/>
            <person name="Mortensen U.H."/>
            <person name="De Vries R.P."/>
            <person name="Baker S.E."/>
            <person name="Andersen M.R."/>
        </authorList>
    </citation>
    <scope>NUCLEOTIDE SEQUENCE [LARGE SCALE GENOMIC DNA]</scope>
    <source>
        <strain evidence="8 9">CBS 209.92</strain>
    </source>
</reference>
<feature type="transmembrane region" description="Helical" evidence="6">
    <location>
        <begin position="153"/>
        <end position="175"/>
    </location>
</feature>
<evidence type="ECO:0000256" key="6">
    <source>
        <dbReference type="SAM" id="Phobius"/>
    </source>
</evidence>
<feature type="transmembrane region" description="Helical" evidence="6">
    <location>
        <begin position="379"/>
        <end position="396"/>
    </location>
</feature>
<feature type="transmembrane region" description="Helical" evidence="6">
    <location>
        <begin position="47"/>
        <end position="67"/>
    </location>
</feature>
<feature type="region of interest" description="Disordered" evidence="5">
    <location>
        <begin position="1"/>
        <end position="20"/>
    </location>
</feature>
<gene>
    <name evidence="8" type="ORF">BJX66DRAFT_325166</name>
</gene>
<evidence type="ECO:0000256" key="1">
    <source>
        <dbReference type="ARBA" id="ARBA00004141"/>
    </source>
</evidence>
<name>A0ABR4G6L9_9EURO</name>
<keyword evidence="4 6" id="KW-0472">Membrane</keyword>
<feature type="transmembrane region" description="Helical" evidence="6">
    <location>
        <begin position="275"/>
        <end position="296"/>
    </location>
</feature>
<proteinExistence type="predicted"/>
<dbReference type="InterPro" id="IPR050524">
    <property type="entry name" value="APC_YAT"/>
</dbReference>
<sequence length="556" mass="61320">MAEKVAKDPNFQNDSNPTMSTEIGDVYETGGNVDQLQRRLGNRHIQLIAIGGSIGTGLFINIGMGLAKGGPASLLIGLIIHCCFMALVNNCIAEMTVLLPVSGGFIRMADKWVDSALGFMAGWNFFLYEAILIPFEITALSVVLSYWRDDIPSAAVTAVVIVLYAAFNMLPVGLYGESEFWLSSGKVVLVFILFGFTFFTMIGVNPQGDAYGFQYWSNPGPFAEWHTTGNLGRFEGLLNVIWVGTFIVVGPEYLSMAAAETKLPRVYVKSAYKTVYFHFGLFFIGSALATGIVLPYNDPTLQALASGEKSGGSAASSPYVIAMRHLGITILPDIVNALIFRSILSAGNTYTFCAMRSLYSMALEGRAPRVLTRCTNSGIPIYCLAITSAFSCLAFLQESSGTLIVLNWFVNLVTAGCIISFIVICITYLRFHRACQVQGIERKSFPYYAYFQPYGAWLGLAWTVFVVLGYGYSSFAPWDVGTFFSYYAIAIFAIAAYSGWKIVMRSRIVKVEEIDLVWERPTIDAYEAVCEERPVGFWREIWGMARWRGNEHGAEA</sequence>
<keyword evidence="2 6" id="KW-0812">Transmembrane</keyword>
<dbReference type="PANTHER" id="PTHR43341:SF6">
    <property type="entry name" value="AMINO ACID TRANSPORTER (EUROFUNG)"/>
    <property type="match status" value="1"/>
</dbReference>